<organism evidence="2 3">
    <name type="scientific">Desulfatitalea alkaliphila</name>
    <dbReference type="NCBI Taxonomy" id="2929485"/>
    <lineage>
        <taxon>Bacteria</taxon>
        <taxon>Pseudomonadati</taxon>
        <taxon>Thermodesulfobacteriota</taxon>
        <taxon>Desulfobacteria</taxon>
        <taxon>Desulfobacterales</taxon>
        <taxon>Desulfosarcinaceae</taxon>
        <taxon>Desulfatitalea</taxon>
    </lineage>
</organism>
<dbReference type="Proteomes" id="UP001165427">
    <property type="component" value="Unassembled WGS sequence"/>
</dbReference>
<dbReference type="Gene3D" id="3.30.450.40">
    <property type="match status" value="1"/>
</dbReference>
<reference evidence="2" key="1">
    <citation type="submission" date="2022-04" db="EMBL/GenBank/DDBJ databases">
        <title>Desulfatitalea alkaliphila sp. nov., a novel anaerobic sulfate-reducing bacterium isolated from terrestrial mud volcano, Taman Peninsula, Russia.</title>
        <authorList>
            <person name="Khomyakova M.A."/>
            <person name="Merkel A.Y."/>
            <person name="Slobodkin A.I."/>
        </authorList>
    </citation>
    <scope>NUCLEOTIDE SEQUENCE</scope>
    <source>
        <strain evidence="2">M08but</strain>
    </source>
</reference>
<dbReference type="SUPFAM" id="SSF55781">
    <property type="entry name" value="GAF domain-like"/>
    <property type="match status" value="1"/>
</dbReference>
<dbReference type="EMBL" id="JALJRB010000018">
    <property type="protein sequence ID" value="MCJ8501855.1"/>
    <property type="molecule type" value="Genomic_DNA"/>
</dbReference>
<dbReference type="SMART" id="SM00065">
    <property type="entry name" value="GAF"/>
    <property type="match status" value="1"/>
</dbReference>
<evidence type="ECO:0000313" key="3">
    <source>
        <dbReference type="Proteomes" id="UP001165427"/>
    </source>
</evidence>
<gene>
    <name evidence="2" type="ORF">MRX98_14825</name>
</gene>
<feature type="domain" description="GAF" evidence="1">
    <location>
        <begin position="26"/>
        <end position="171"/>
    </location>
</feature>
<dbReference type="Pfam" id="PF01590">
    <property type="entry name" value="GAF"/>
    <property type="match status" value="1"/>
</dbReference>
<proteinExistence type="predicted"/>
<comment type="caution">
    <text evidence="2">The sequence shown here is derived from an EMBL/GenBank/DDBJ whole genome shotgun (WGS) entry which is preliminary data.</text>
</comment>
<dbReference type="RefSeq" id="WP_246911163.1">
    <property type="nucleotide sequence ID" value="NZ_JALJRB010000018.1"/>
</dbReference>
<dbReference type="InterPro" id="IPR003018">
    <property type="entry name" value="GAF"/>
</dbReference>
<dbReference type="InterPro" id="IPR029016">
    <property type="entry name" value="GAF-like_dom_sf"/>
</dbReference>
<dbReference type="AlphaFoldDB" id="A0AA41UJF4"/>
<keyword evidence="3" id="KW-1185">Reference proteome</keyword>
<protein>
    <submittedName>
        <fullName evidence="2">GAF domain-containing protein</fullName>
    </submittedName>
</protein>
<accession>A0AA41UJF4</accession>
<sequence>MQQEPQRRFYLPEFRAISRAISTYEDLNLLIDHFVEGITRAFKVKGASIMLYDELEGQLFRVGSFGISEGYLRKGPVFLQDQEDAFVKGEPVFVQDLEQDSRVQYPEAARSENIHAMLSFPIKCREHVVGILRIYHSEAIQLHSDDVDSVCALALHLGLVIEDNGLRNFVQLVAGAIDSLPPRMRKGE</sequence>
<name>A0AA41UJF4_9BACT</name>
<evidence type="ECO:0000259" key="1">
    <source>
        <dbReference type="SMART" id="SM00065"/>
    </source>
</evidence>
<evidence type="ECO:0000313" key="2">
    <source>
        <dbReference type="EMBL" id="MCJ8501855.1"/>
    </source>
</evidence>